<sequence>MPSSMESNGPRRFDEQEISKILEHASQLDADDGPAEPKSLSGPSNPGTAHGMTLAELQSIGEEAGISKAAVARAAGAIVRGDHLPPERQSLMGLPVGVARTVVFDRQVTDVEWERMVVLFRRTFGTSGVLRGAGSLREWGNGRLRASLEPTAQGGHQLRLSTTKSDAGMFNLLGTVFSVLGLSLTGLVAVKTGFDPSAAWFGPMAIAAGGLMAFARNAIVLPRWFTQRATQMASISAAASEIVSESTTMVERET</sequence>
<organism evidence="3 4">
    <name type="scientific">Gemmatimonas groenlandica</name>
    <dbReference type="NCBI Taxonomy" id="2732249"/>
    <lineage>
        <taxon>Bacteria</taxon>
        <taxon>Pseudomonadati</taxon>
        <taxon>Gemmatimonadota</taxon>
        <taxon>Gemmatimonadia</taxon>
        <taxon>Gemmatimonadales</taxon>
        <taxon>Gemmatimonadaceae</taxon>
        <taxon>Gemmatimonas</taxon>
    </lineage>
</organism>
<proteinExistence type="predicted"/>
<dbReference type="EMBL" id="CP053085">
    <property type="protein sequence ID" value="QJR34721.1"/>
    <property type="molecule type" value="Genomic_DNA"/>
</dbReference>
<feature type="region of interest" description="Disordered" evidence="1">
    <location>
        <begin position="22"/>
        <end position="51"/>
    </location>
</feature>
<dbReference type="Proteomes" id="UP000500938">
    <property type="component" value="Chromosome"/>
</dbReference>
<name>A0A6M4IR55_9BACT</name>
<evidence type="ECO:0000256" key="2">
    <source>
        <dbReference type="SAM" id="Phobius"/>
    </source>
</evidence>
<feature type="transmembrane region" description="Helical" evidence="2">
    <location>
        <begin position="200"/>
        <end position="219"/>
    </location>
</feature>
<evidence type="ECO:0000313" key="3">
    <source>
        <dbReference type="EMBL" id="QJR34721.1"/>
    </source>
</evidence>
<dbReference type="KEGG" id="ggr:HKW67_03930"/>
<keyword evidence="2" id="KW-1133">Transmembrane helix</keyword>
<reference evidence="3 4" key="1">
    <citation type="submission" date="2020-05" db="EMBL/GenBank/DDBJ databases">
        <title>Complete genome sequence of Gemmatimonas greenlandica TET16.</title>
        <authorList>
            <person name="Zeng Y."/>
        </authorList>
    </citation>
    <scope>NUCLEOTIDE SEQUENCE [LARGE SCALE GENOMIC DNA]</scope>
    <source>
        <strain evidence="3 4">TET16</strain>
    </source>
</reference>
<keyword evidence="2" id="KW-0812">Transmembrane</keyword>
<protein>
    <submittedName>
        <fullName evidence="3">Uncharacterized protein</fullName>
    </submittedName>
</protein>
<evidence type="ECO:0000313" key="4">
    <source>
        <dbReference type="Proteomes" id="UP000500938"/>
    </source>
</evidence>
<dbReference type="AlphaFoldDB" id="A0A6M4IR55"/>
<gene>
    <name evidence="3" type="ORF">HKW67_03930</name>
</gene>
<feature type="transmembrane region" description="Helical" evidence="2">
    <location>
        <begin position="169"/>
        <end position="188"/>
    </location>
</feature>
<keyword evidence="2" id="KW-0472">Membrane</keyword>
<keyword evidence="4" id="KW-1185">Reference proteome</keyword>
<evidence type="ECO:0000256" key="1">
    <source>
        <dbReference type="SAM" id="MobiDB-lite"/>
    </source>
</evidence>
<accession>A0A6M4IR55</accession>